<dbReference type="Pfam" id="PF18545">
    <property type="entry name" value="HalOD1"/>
    <property type="match status" value="1"/>
</dbReference>
<accession>L9W7G7</accession>
<dbReference type="RefSeq" id="WP_008162561.1">
    <property type="nucleotide sequence ID" value="NZ_AOHX01000039.1"/>
</dbReference>
<comment type="caution">
    <text evidence="2">The sequence shown here is derived from an EMBL/GenBank/DDBJ whole genome shotgun (WGS) entry which is preliminary data.</text>
</comment>
<dbReference type="InterPro" id="IPR040624">
    <property type="entry name" value="HalOD1"/>
</dbReference>
<dbReference type="PATRIC" id="fig|1230460.4.peg.2083"/>
<keyword evidence="3" id="KW-1185">Reference proteome</keyword>
<proteinExistence type="predicted"/>
<sequence>MNDRANFAATLLGVHPLEYDVTDPLIGSTDGEFDSSVSMAIVTAVASERGVSPTELPPLYEWINPDALDALFEPTRSSGPRHGHLEFTYDGHEIVLECDGTLEITIDGTRVIHQRRPTTAESAGV</sequence>
<name>L9W7G7_9EURY</name>
<protein>
    <recommendedName>
        <fullName evidence="1">Halobacterial output domain-containing protein</fullName>
    </recommendedName>
</protein>
<evidence type="ECO:0000259" key="1">
    <source>
        <dbReference type="Pfam" id="PF18545"/>
    </source>
</evidence>
<evidence type="ECO:0000313" key="2">
    <source>
        <dbReference type="EMBL" id="ELY44278.1"/>
    </source>
</evidence>
<dbReference type="Proteomes" id="UP000011661">
    <property type="component" value="Unassembled WGS sequence"/>
</dbReference>
<feature type="domain" description="Halobacterial output" evidence="1">
    <location>
        <begin position="35"/>
        <end position="105"/>
    </location>
</feature>
<evidence type="ECO:0000313" key="3">
    <source>
        <dbReference type="Proteomes" id="UP000011661"/>
    </source>
</evidence>
<dbReference type="EMBL" id="AOHX01000039">
    <property type="protein sequence ID" value="ELY44278.1"/>
    <property type="molecule type" value="Genomic_DNA"/>
</dbReference>
<dbReference type="eggNOG" id="arCOG09008">
    <property type="taxonomic scope" value="Archaea"/>
</dbReference>
<reference evidence="2 3" key="1">
    <citation type="journal article" date="2014" name="PLoS Genet.">
        <title>Phylogenetically driven sequencing of extremely halophilic archaea reveals strategies for static and dynamic osmo-response.</title>
        <authorList>
            <person name="Becker E.A."/>
            <person name="Seitzer P.M."/>
            <person name="Tritt A."/>
            <person name="Larsen D."/>
            <person name="Krusor M."/>
            <person name="Yao A.I."/>
            <person name="Wu D."/>
            <person name="Madern D."/>
            <person name="Eisen J.A."/>
            <person name="Darling A.E."/>
            <person name="Facciotti M.T."/>
        </authorList>
    </citation>
    <scope>NUCLEOTIDE SEQUENCE [LARGE SCALE GENOMIC DNA]</scope>
    <source>
        <strain evidence="2 3">JCM 14089</strain>
    </source>
</reference>
<dbReference type="AlphaFoldDB" id="L9W7G7"/>
<organism evidence="2 3">
    <name type="scientific">Natronorubrum sulfidifaciens JCM 14089</name>
    <dbReference type="NCBI Taxonomy" id="1230460"/>
    <lineage>
        <taxon>Archaea</taxon>
        <taxon>Methanobacteriati</taxon>
        <taxon>Methanobacteriota</taxon>
        <taxon>Stenosarchaea group</taxon>
        <taxon>Halobacteria</taxon>
        <taxon>Halobacteriales</taxon>
        <taxon>Natrialbaceae</taxon>
        <taxon>Natronorubrum</taxon>
    </lineage>
</organism>
<dbReference type="OrthoDB" id="271604at2157"/>
<gene>
    <name evidence="2" type="ORF">C495_10264</name>
</gene>